<evidence type="ECO:0000313" key="3">
    <source>
        <dbReference type="Proteomes" id="UP000606974"/>
    </source>
</evidence>
<dbReference type="AlphaFoldDB" id="A0A8H7AKW5"/>
<feature type="region of interest" description="Disordered" evidence="1">
    <location>
        <begin position="36"/>
        <end position="110"/>
    </location>
</feature>
<keyword evidence="3" id="KW-1185">Reference proteome</keyword>
<comment type="caution">
    <text evidence="2">The sequence shown here is derived from an EMBL/GenBank/DDBJ whole genome shotgun (WGS) entry which is preliminary data.</text>
</comment>
<gene>
    <name evidence="2" type="ORF">GJ744_011106</name>
</gene>
<protein>
    <submittedName>
        <fullName evidence="2">Uncharacterized protein</fullName>
    </submittedName>
</protein>
<evidence type="ECO:0000313" key="2">
    <source>
        <dbReference type="EMBL" id="KAF7506975.1"/>
    </source>
</evidence>
<proteinExistence type="predicted"/>
<sequence>MMESSLGYQMLQVAGIIRSDGHADDESGLRLSRLPGHLLEPSMGHGNPGGRSRQVVRKQLPGRTAFDLPVLGQRRPTVRPQPAQFRPLGQHGQSERLRRPPSLVSDPAPTADAPEGFVYIYLSNRTLLARGVQQGATRFQSVVA</sequence>
<organism evidence="2 3">
    <name type="scientific">Endocarpon pusillum</name>
    <dbReference type="NCBI Taxonomy" id="364733"/>
    <lineage>
        <taxon>Eukaryota</taxon>
        <taxon>Fungi</taxon>
        <taxon>Dikarya</taxon>
        <taxon>Ascomycota</taxon>
        <taxon>Pezizomycotina</taxon>
        <taxon>Eurotiomycetes</taxon>
        <taxon>Chaetothyriomycetidae</taxon>
        <taxon>Verrucariales</taxon>
        <taxon>Verrucariaceae</taxon>
        <taxon>Endocarpon</taxon>
    </lineage>
</organism>
<accession>A0A8H7AKW5</accession>
<reference evidence="2" key="1">
    <citation type="submission" date="2020-02" db="EMBL/GenBank/DDBJ databases">
        <authorList>
            <person name="Palmer J.M."/>
        </authorList>
    </citation>
    <scope>NUCLEOTIDE SEQUENCE</scope>
    <source>
        <strain evidence="2">EPUS1.4</strain>
        <tissue evidence="2">Thallus</tissue>
    </source>
</reference>
<evidence type="ECO:0000256" key="1">
    <source>
        <dbReference type="SAM" id="MobiDB-lite"/>
    </source>
</evidence>
<dbReference type="EMBL" id="JAACFV010000077">
    <property type="protein sequence ID" value="KAF7506975.1"/>
    <property type="molecule type" value="Genomic_DNA"/>
</dbReference>
<name>A0A8H7AKW5_9EURO</name>
<dbReference type="Proteomes" id="UP000606974">
    <property type="component" value="Unassembled WGS sequence"/>
</dbReference>